<accession>A0A8H5HPX2</accession>
<evidence type="ECO:0000313" key="2">
    <source>
        <dbReference type="EMBL" id="KAF5387094.1"/>
    </source>
</evidence>
<dbReference type="AlphaFoldDB" id="A0A8H5HPX2"/>
<reference evidence="2 3" key="1">
    <citation type="journal article" date="2020" name="ISME J.">
        <title>Uncovering the hidden diversity of litter-decomposition mechanisms in mushroom-forming fungi.</title>
        <authorList>
            <person name="Floudas D."/>
            <person name="Bentzer J."/>
            <person name="Ahren D."/>
            <person name="Johansson T."/>
            <person name="Persson P."/>
            <person name="Tunlid A."/>
        </authorList>
    </citation>
    <scope>NUCLEOTIDE SEQUENCE [LARGE SCALE GENOMIC DNA]</scope>
    <source>
        <strain evidence="2 3">CBS 661.87</strain>
    </source>
</reference>
<dbReference type="EMBL" id="JAACJP010000002">
    <property type="protein sequence ID" value="KAF5387094.1"/>
    <property type="molecule type" value="Genomic_DNA"/>
</dbReference>
<evidence type="ECO:0000259" key="1">
    <source>
        <dbReference type="Pfam" id="PF20152"/>
    </source>
</evidence>
<comment type="caution">
    <text evidence="2">The sequence shown here is derived from an EMBL/GenBank/DDBJ whole genome shotgun (WGS) entry which is preliminary data.</text>
</comment>
<sequence>MSTVNIVTFFAFPDTLIFLGSNFLFTKIYANALLANLNARESLRGRGYIKEGTITLNWSALRTNYNEVLVLNEPEDGTTDPSFSCELSQPSPIAVAVAMSNRNGTQETLEHPRTSLRIKV</sequence>
<protein>
    <recommendedName>
        <fullName evidence="1">DUF6534 domain-containing protein</fullName>
    </recommendedName>
</protein>
<name>A0A8H5HPX2_9AGAR</name>
<dbReference type="OrthoDB" id="2535105at2759"/>
<organism evidence="2 3">
    <name type="scientific">Tricholomella constricta</name>
    <dbReference type="NCBI Taxonomy" id="117010"/>
    <lineage>
        <taxon>Eukaryota</taxon>
        <taxon>Fungi</taxon>
        <taxon>Dikarya</taxon>
        <taxon>Basidiomycota</taxon>
        <taxon>Agaricomycotina</taxon>
        <taxon>Agaricomycetes</taxon>
        <taxon>Agaricomycetidae</taxon>
        <taxon>Agaricales</taxon>
        <taxon>Tricholomatineae</taxon>
        <taxon>Lyophyllaceae</taxon>
        <taxon>Tricholomella</taxon>
    </lineage>
</organism>
<keyword evidence="3" id="KW-1185">Reference proteome</keyword>
<feature type="domain" description="DUF6534" evidence="1">
    <location>
        <begin position="5"/>
        <end position="42"/>
    </location>
</feature>
<dbReference type="Pfam" id="PF20152">
    <property type="entry name" value="DUF6534"/>
    <property type="match status" value="1"/>
</dbReference>
<dbReference type="InterPro" id="IPR045339">
    <property type="entry name" value="DUF6534"/>
</dbReference>
<evidence type="ECO:0000313" key="3">
    <source>
        <dbReference type="Proteomes" id="UP000565441"/>
    </source>
</evidence>
<proteinExistence type="predicted"/>
<dbReference type="Proteomes" id="UP000565441">
    <property type="component" value="Unassembled WGS sequence"/>
</dbReference>
<gene>
    <name evidence="2" type="ORF">D9615_002054</name>
</gene>